<dbReference type="Pfam" id="PF13472">
    <property type="entry name" value="Lipase_GDSL_2"/>
    <property type="match status" value="1"/>
</dbReference>
<evidence type="ECO:0000256" key="1">
    <source>
        <dbReference type="PIRSR" id="PIRSR637460-1"/>
    </source>
</evidence>
<dbReference type="InterPro" id="IPR013830">
    <property type="entry name" value="SGNH_hydro"/>
</dbReference>
<name>A0A4Y8JR63_9MICO</name>
<dbReference type="SUPFAM" id="SSF52266">
    <property type="entry name" value="SGNH hydrolase"/>
    <property type="match status" value="1"/>
</dbReference>
<dbReference type="EMBL" id="SOHA01000041">
    <property type="protein sequence ID" value="TFD26828.1"/>
    <property type="molecule type" value="Genomic_DNA"/>
</dbReference>
<feature type="domain" description="SGNH hydrolase-type esterase" evidence="4">
    <location>
        <begin position="71"/>
        <end position="291"/>
    </location>
</feature>
<keyword evidence="3" id="KW-0732">Signal</keyword>
<evidence type="ECO:0000259" key="4">
    <source>
        <dbReference type="Pfam" id="PF13472"/>
    </source>
</evidence>
<feature type="active site" evidence="1">
    <location>
        <position position="285"/>
    </location>
</feature>
<dbReference type="CDD" id="cd01823">
    <property type="entry name" value="SEST_like"/>
    <property type="match status" value="1"/>
</dbReference>
<dbReference type="InterPro" id="IPR037460">
    <property type="entry name" value="SEST-like"/>
</dbReference>
<feature type="chain" id="PRO_5038798785" evidence="3">
    <location>
        <begin position="36"/>
        <end position="307"/>
    </location>
</feature>
<evidence type="ECO:0000313" key="6">
    <source>
        <dbReference type="Proteomes" id="UP000297472"/>
    </source>
</evidence>
<dbReference type="AlphaFoldDB" id="A0A4Y8JR63"/>
<sequence length="307" mass="31293">MMNSENRMRFLSRLGAVSLLSVALAVGAVSAPATAVPAALPAAAPVTSVVVASSNVPRPSHTSYGRLDYVALGDSFTSGQGAPPYSDLTCLRSRYKSYPVIISLVSPYRLTANKACSGARLADIPSQLVGVGGSTKLVTLTVGGIDAGSTEILRACAPNPDPLSGACGAAVAASVATLQDPAFVAALATTYGQIAATLPNARVAVLGYPLLFQPGASPLGDLVNQGTGALNGVIQTAVGVTPEPVGVDRIRFVDVTDEFAGHGIGSRVPYIAFDPSNLMAPSNFHPNVLGNTGGYYRALANDGLLRR</sequence>
<organism evidence="5 6">
    <name type="scientific">Cryobacterium cryoconiti</name>
    <dbReference type="NCBI Taxonomy" id="1259239"/>
    <lineage>
        <taxon>Bacteria</taxon>
        <taxon>Bacillati</taxon>
        <taxon>Actinomycetota</taxon>
        <taxon>Actinomycetes</taxon>
        <taxon>Micrococcales</taxon>
        <taxon>Microbacteriaceae</taxon>
        <taxon>Cryobacterium</taxon>
    </lineage>
</organism>
<keyword evidence="2" id="KW-1015">Disulfide bond</keyword>
<dbReference type="GO" id="GO:0004806">
    <property type="term" value="F:triacylglycerol lipase activity"/>
    <property type="evidence" value="ECO:0007669"/>
    <property type="project" value="TreeGrafter"/>
</dbReference>
<keyword evidence="6" id="KW-1185">Reference proteome</keyword>
<dbReference type="PANTHER" id="PTHR37981:SF1">
    <property type="entry name" value="SGNH HYDROLASE-TYPE ESTERASE DOMAIN-CONTAINING PROTEIN"/>
    <property type="match status" value="1"/>
</dbReference>
<dbReference type="GO" id="GO:0019433">
    <property type="term" value="P:triglyceride catabolic process"/>
    <property type="evidence" value="ECO:0007669"/>
    <property type="project" value="TreeGrafter"/>
</dbReference>
<gene>
    <name evidence="5" type="ORF">E3T49_14740</name>
</gene>
<evidence type="ECO:0000313" key="5">
    <source>
        <dbReference type="EMBL" id="TFD26828.1"/>
    </source>
</evidence>
<proteinExistence type="predicted"/>
<reference evidence="5 6" key="1">
    <citation type="submission" date="2019-03" db="EMBL/GenBank/DDBJ databases">
        <title>Genomics of glacier-inhabiting Cryobacterium strains.</title>
        <authorList>
            <person name="Liu Q."/>
            <person name="Xin Y.-H."/>
        </authorList>
    </citation>
    <scope>NUCLEOTIDE SEQUENCE [LARGE SCALE GENOMIC DNA]</scope>
    <source>
        <strain evidence="5 6">TMT1-51</strain>
    </source>
</reference>
<protein>
    <submittedName>
        <fullName evidence="5">SGNH/GDSL hydrolase family protein</fullName>
    </submittedName>
</protein>
<dbReference type="Gene3D" id="3.40.50.1110">
    <property type="entry name" value="SGNH hydrolase"/>
    <property type="match status" value="1"/>
</dbReference>
<dbReference type="InterPro" id="IPR036514">
    <property type="entry name" value="SGNH_hydro_sf"/>
</dbReference>
<feature type="disulfide bond" evidence="2">
    <location>
        <begin position="90"/>
        <end position="116"/>
    </location>
</feature>
<feature type="signal peptide" evidence="3">
    <location>
        <begin position="1"/>
        <end position="35"/>
    </location>
</feature>
<keyword evidence="5" id="KW-0378">Hydrolase</keyword>
<feature type="disulfide bond" evidence="2">
    <location>
        <begin position="156"/>
        <end position="167"/>
    </location>
</feature>
<dbReference type="Proteomes" id="UP000297472">
    <property type="component" value="Unassembled WGS sequence"/>
</dbReference>
<dbReference type="OrthoDB" id="5503950at2"/>
<evidence type="ECO:0000256" key="2">
    <source>
        <dbReference type="PIRSR" id="PIRSR637460-2"/>
    </source>
</evidence>
<accession>A0A4Y8JR63</accession>
<dbReference type="RefSeq" id="WP_134425660.1">
    <property type="nucleotide sequence ID" value="NZ_SOHA01000041.1"/>
</dbReference>
<comment type="caution">
    <text evidence="5">The sequence shown here is derived from an EMBL/GenBank/DDBJ whole genome shotgun (WGS) entry which is preliminary data.</text>
</comment>
<evidence type="ECO:0000256" key="3">
    <source>
        <dbReference type="SAM" id="SignalP"/>
    </source>
</evidence>
<dbReference type="PANTHER" id="PTHR37981">
    <property type="entry name" value="LIPASE 2"/>
    <property type="match status" value="1"/>
</dbReference>
<feature type="active site" description="Nucleophile" evidence="1">
    <location>
        <position position="75"/>
    </location>
</feature>